<organism evidence="6 7">
    <name type="scientific">Apatococcus lobatus</name>
    <dbReference type="NCBI Taxonomy" id="904363"/>
    <lineage>
        <taxon>Eukaryota</taxon>
        <taxon>Viridiplantae</taxon>
        <taxon>Chlorophyta</taxon>
        <taxon>core chlorophytes</taxon>
        <taxon>Trebouxiophyceae</taxon>
        <taxon>Chlorellales</taxon>
        <taxon>Chlorellaceae</taxon>
        <taxon>Apatococcus</taxon>
    </lineage>
</organism>
<dbReference type="GO" id="GO:0009982">
    <property type="term" value="F:pseudouridine synthase activity"/>
    <property type="evidence" value="ECO:0007669"/>
    <property type="project" value="InterPro"/>
</dbReference>
<evidence type="ECO:0000256" key="2">
    <source>
        <dbReference type="ARBA" id="ARBA00010876"/>
    </source>
</evidence>
<evidence type="ECO:0000313" key="6">
    <source>
        <dbReference type="EMBL" id="KAK9821673.1"/>
    </source>
</evidence>
<keyword evidence="4" id="KW-0694">RNA-binding</keyword>
<dbReference type="SUPFAM" id="SSF55174">
    <property type="entry name" value="Alpha-L RNA-binding motif"/>
    <property type="match status" value="1"/>
</dbReference>
<dbReference type="InterPro" id="IPR006224">
    <property type="entry name" value="PsdUridine_synth_RluA-like_CS"/>
</dbReference>
<protein>
    <recommendedName>
        <fullName evidence="5">RNA-binding S4 domain-containing protein</fullName>
    </recommendedName>
</protein>
<proteinExistence type="inferred from homology"/>
<dbReference type="InterPro" id="IPR020103">
    <property type="entry name" value="PsdUridine_synth_cat_dom_sf"/>
</dbReference>
<dbReference type="PANTHER" id="PTHR21600">
    <property type="entry name" value="MITOCHONDRIAL RNA PSEUDOURIDINE SYNTHASE"/>
    <property type="match status" value="1"/>
</dbReference>
<dbReference type="Proteomes" id="UP001438707">
    <property type="component" value="Unassembled WGS sequence"/>
</dbReference>
<dbReference type="Gene3D" id="3.30.2350.10">
    <property type="entry name" value="Pseudouridine synthase"/>
    <property type="match status" value="2"/>
</dbReference>
<dbReference type="GO" id="GO:0003723">
    <property type="term" value="F:RNA binding"/>
    <property type="evidence" value="ECO:0007669"/>
    <property type="project" value="UniProtKB-KW"/>
</dbReference>
<evidence type="ECO:0000313" key="7">
    <source>
        <dbReference type="Proteomes" id="UP001438707"/>
    </source>
</evidence>
<reference evidence="6 7" key="1">
    <citation type="journal article" date="2024" name="Nat. Commun.">
        <title>Phylogenomics reveals the evolutionary origins of lichenization in chlorophyte algae.</title>
        <authorList>
            <person name="Puginier C."/>
            <person name="Libourel C."/>
            <person name="Otte J."/>
            <person name="Skaloud P."/>
            <person name="Haon M."/>
            <person name="Grisel S."/>
            <person name="Petersen M."/>
            <person name="Berrin J.G."/>
            <person name="Delaux P.M."/>
            <person name="Dal Grande F."/>
            <person name="Keller J."/>
        </authorList>
    </citation>
    <scope>NUCLEOTIDE SEQUENCE [LARGE SCALE GENOMIC DNA]</scope>
    <source>
        <strain evidence="6 7">SAG 2145</strain>
    </source>
</reference>
<dbReference type="CDD" id="cd00165">
    <property type="entry name" value="S4"/>
    <property type="match status" value="1"/>
</dbReference>
<dbReference type="PROSITE" id="PS50889">
    <property type="entry name" value="S4"/>
    <property type="match status" value="1"/>
</dbReference>
<keyword evidence="7" id="KW-1185">Reference proteome</keyword>
<evidence type="ECO:0000256" key="4">
    <source>
        <dbReference type="PROSITE-ProRule" id="PRU00182"/>
    </source>
</evidence>
<dbReference type="PROSITE" id="PS01129">
    <property type="entry name" value="PSI_RLU"/>
    <property type="match status" value="1"/>
</dbReference>
<dbReference type="InterPro" id="IPR050188">
    <property type="entry name" value="RluA_PseudoU_synthase"/>
</dbReference>
<dbReference type="InterPro" id="IPR006145">
    <property type="entry name" value="PsdUridine_synth_RsuA/RluA"/>
</dbReference>
<comment type="catalytic activity">
    <reaction evidence="1">
        <text>a uridine in RNA = a pseudouridine in RNA</text>
        <dbReference type="Rhea" id="RHEA:48348"/>
        <dbReference type="Rhea" id="RHEA-COMP:12068"/>
        <dbReference type="Rhea" id="RHEA-COMP:12069"/>
        <dbReference type="ChEBI" id="CHEBI:65314"/>
        <dbReference type="ChEBI" id="CHEBI:65315"/>
    </reaction>
</comment>
<dbReference type="InterPro" id="IPR036986">
    <property type="entry name" value="S4_RNA-bd_sf"/>
</dbReference>
<dbReference type="Pfam" id="PF00849">
    <property type="entry name" value="PseudoU_synth_2"/>
    <property type="match status" value="1"/>
</dbReference>
<dbReference type="AlphaFoldDB" id="A0AAW1QJS7"/>
<dbReference type="SUPFAM" id="SSF55120">
    <property type="entry name" value="Pseudouridine synthase"/>
    <property type="match status" value="1"/>
</dbReference>
<feature type="domain" description="RNA-binding S4" evidence="5">
    <location>
        <begin position="80"/>
        <end position="139"/>
    </location>
</feature>
<comment type="caution">
    <text evidence="6">The sequence shown here is derived from an EMBL/GenBank/DDBJ whole genome shotgun (WGS) entry which is preliminary data.</text>
</comment>
<accession>A0AAW1QJS7</accession>
<keyword evidence="3" id="KW-0413">Isomerase</keyword>
<name>A0AAW1QJS7_9CHLO</name>
<dbReference type="Pfam" id="PF01479">
    <property type="entry name" value="S4"/>
    <property type="match status" value="1"/>
</dbReference>
<dbReference type="PANTHER" id="PTHR21600:SF87">
    <property type="entry name" value="RNA PSEUDOURIDYLATE SYNTHASE DOMAIN-CONTAINING PROTEIN 1"/>
    <property type="match status" value="1"/>
</dbReference>
<dbReference type="GO" id="GO:0000455">
    <property type="term" value="P:enzyme-directed rRNA pseudouridine synthesis"/>
    <property type="evidence" value="ECO:0007669"/>
    <property type="project" value="TreeGrafter"/>
</dbReference>
<evidence type="ECO:0000259" key="5">
    <source>
        <dbReference type="SMART" id="SM00363"/>
    </source>
</evidence>
<evidence type="ECO:0000256" key="3">
    <source>
        <dbReference type="ARBA" id="ARBA00023235"/>
    </source>
</evidence>
<gene>
    <name evidence="6" type="ORF">WJX74_007332</name>
</gene>
<dbReference type="Gene3D" id="3.10.290.10">
    <property type="entry name" value="RNA-binding S4 domain"/>
    <property type="match status" value="1"/>
</dbReference>
<dbReference type="EMBL" id="JALJOS010000036">
    <property type="protein sequence ID" value="KAK9821673.1"/>
    <property type="molecule type" value="Genomic_DNA"/>
</dbReference>
<dbReference type="InterPro" id="IPR002942">
    <property type="entry name" value="S4_RNA-bd"/>
</dbReference>
<dbReference type="CDD" id="cd02869">
    <property type="entry name" value="PseudoU_synth_RluA_like"/>
    <property type="match status" value="1"/>
</dbReference>
<dbReference type="SMART" id="SM00363">
    <property type="entry name" value="S4"/>
    <property type="match status" value="1"/>
</dbReference>
<evidence type="ECO:0000256" key="1">
    <source>
        <dbReference type="ARBA" id="ARBA00000073"/>
    </source>
</evidence>
<sequence>MTSRKSCLAALLQTAVKGTRVQQRLVFLRTWPPSNRSRRPLKFIQHSEQPARCFSCAAQEHGPFQFTTSEDDLRALKGKARLDAFLVQQQPEVSRAKIQEAIKAGRVTVNSQAQLKTSTVVKAGDAVCLTLPRPAQLRADPEDLPLDIVFEDDWLLVVNKAAGMVVHPSPGHESGTLVNALLHHCSLPPIELTEDMQAPTSLLGLGSAYTDEEEEEDFGVEGAPKGSCSSPVDKGQLTARTEAGSDRSSVIRPGIVHRIDKGTSGLLVIAKDARTHNHLCQQFKTHTVRRVYQSIVLGCPRESEGSIQTGIGRDPRDRKRMAVYPLSSNRARRAASHYKVLETLTGGTAALVEWRLQTGRTHQIRVHAKHLGHPLFGDETYSGGGANCVKRIGLGKNLRQAAVWGLVKALERPALHALTLGFEHPSTGKQVDFEAAIAADFQDCLQGLRTMTASE</sequence>
<comment type="similarity">
    <text evidence="2">Belongs to the pseudouridine synthase RluA family.</text>
</comment>